<dbReference type="SUPFAM" id="SSF102829">
    <property type="entry name" value="Cell division protein ZapA-like"/>
    <property type="match status" value="1"/>
</dbReference>
<keyword evidence="2" id="KW-1185">Reference proteome</keyword>
<dbReference type="EMBL" id="ARZX01000010">
    <property type="protein sequence ID" value="EWH13481.1"/>
    <property type="molecule type" value="Genomic_DNA"/>
</dbReference>
<evidence type="ECO:0000313" key="1">
    <source>
        <dbReference type="EMBL" id="EWH13481.1"/>
    </source>
</evidence>
<protein>
    <recommendedName>
        <fullName evidence="3">Cell division protein ZapA</fullName>
    </recommendedName>
</protein>
<gene>
    <name evidence="1" type="ORF">KLA_09054</name>
</gene>
<dbReference type="InterPro" id="IPR036192">
    <property type="entry name" value="Cell_div_ZapA-like_sf"/>
</dbReference>
<accession>A0ABN0RNF8</accession>
<dbReference type="InterPro" id="IPR007838">
    <property type="entry name" value="Cell_div_ZapA-like"/>
</dbReference>
<dbReference type="Pfam" id="PF05164">
    <property type="entry name" value="ZapA"/>
    <property type="match status" value="1"/>
</dbReference>
<reference evidence="1 2" key="1">
    <citation type="journal article" date="2014" name="Genome Announc.">
        <title>Draft Genome Sequence of the Carrageenan-Degrading Bacterium Cellulophaga sp. Strain KL-A, Isolated from Decaying Marine Algae.</title>
        <authorList>
            <person name="Shan D."/>
            <person name="Ying J."/>
            <person name="Li X."/>
            <person name="Gao Z."/>
            <person name="Wei G."/>
            <person name="Shao Z."/>
        </authorList>
    </citation>
    <scope>NUCLEOTIDE SEQUENCE [LARGE SCALE GENOMIC DNA]</scope>
    <source>
        <strain evidence="1 2">KL-A</strain>
    </source>
</reference>
<organism evidence="1 2">
    <name type="scientific">Cellulophaga geojensis KL-A</name>
    <dbReference type="NCBI Taxonomy" id="1328323"/>
    <lineage>
        <taxon>Bacteria</taxon>
        <taxon>Pseudomonadati</taxon>
        <taxon>Bacteroidota</taxon>
        <taxon>Flavobacteriia</taxon>
        <taxon>Flavobacteriales</taxon>
        <taxon>Flavobacteriaceae</taxon>
        <taxon>Cellulophaga</taxon>
    </lineage>
</organism>
<evidence type="ECO:0000313" key="2">
    <source>
        <dbReference type="Proteomes" id="UP000019275"/>
    </source>
</evidence>
<proteinExistence type="predicted"/>
<evidence type="ECO:0008006" key="3">
    <source>
        <dbReference type="Google" id="ProtNLM"/>
    </source>
</evidence>
<comment type="caution">
    <text evidence="1">The sequence shown here is derived from an EMBL/GenBank/DDBJ whole genome shotgun (WGS) entry which is preliminary data.</text>
</comment>
<sequence length="98" mass="11176">MAEKLKIKLSIADRVYPLTIDPSQEEGLRKAAKNIEQLAKKFEQNYAVRDKQDVLAMCALQFASKIEQKSIDKQEDTTEVTKRLKALEHIVESKLSSI</sequence>
<dbReference type="Proteomes" id="UP000019275">
    <property type="component" value="Unassembled WGS sequence"/>
</dbReference>
<dbReference type="RefSeq" id="WP_013619604.1">
    <property type="nucleotide sequence ID" value="NZ_ARZX01000010.1"/>
</dbReference>
<name>A0ABN0RNF8_9FLAO</name>